<dbReference type="Proteomes" id="UP000494206">
    <property type="component" value="Unassembled WGS sequence"/>
</dbReference>
<sequence>MEDNKIKAYRLIGYAAVSLSAVGILSVCITLPLVYSYVNNLKAQMHADLRQCRETVNSVYASAVAMPALPASRNRTARQAGYSFDAEVASYDSTCNGCCQGPNGPNGHPGNSGPPGPPGGPGRSDNPKPGKPGTPGRPGPKGPRGPAGLPGTDGGRGQPGSRGPAGRPGKPGLDGVPGQPGLPGNDGTPGEQGICPKYCSIDGGIFFEDGTRR</sequence>
<feature type="compositionally biased region" description="Pro residues" evidence="4">
    <location>
        <begin position="129"/>
        <end position="143"/>
    </location>
</feature>
<dbReference type="PANTHER" id="PTHR24637:SF248">
    <property type="entry name" value="NEMATODE CUTICLE COLLAGEN N-TERMINAL DOMAIN-CONTAINING PROTEIN"/>
    <property type="match status" value="1"/>
</dbReference>
<dbReference type="SMART" id="SM01088">
    <property type="entry name" value="Col_cuticle_N"/>
    <property type="match status" value="1"/>
</dbReference>
<keyword evidence="8" id="KW-1185">Reference proteome</keyword>
<organism evidence="7 8">
    <name type="scientific">Caenorhabditis bovis</name>
    <dbReference type="NCBI Taxonomy" id="2654633"/>
    <lineage>
        <taxon>Eukaryota</taxon>
        <taxon>Metazoa</taxon>
        <taxon>Ecdysozoa</taxon>
        <taxon>Nematoda</taxon>
        <taxon>Chromadorea</taxon>
        <taxon>Rhabditida</taxon>
        <taxon>Rhabditina</taxon>
        <taxon>Rhabditomorpha</taxon>
        <taxon>Rhabditoidea</taxon>
        <taxon>Rhabditidae</taxon>
        <taxon>Peloderinae</taxon>
        <taxon>Caenorhabditis</taxon>
    </lineage>
</organism>
<dbReference type="InterPro" id="IPR002486">
    <property type="entry name" value="Col_cuticle_N"/>
</dbReference>
<comment type="caution">
    <text evidence="7">The sequence shown here is derived from an EMBL/GenBank/DDBJ whole genome shotgun (WGS) entry which is preliminary data.</text>
</comment>
<evidence type="ECO:0000313" key="8">
    <source>
        <dbReference type="Proteomes" id="UP000494206"/>
    </source>
</evidence>
<accession>A0A8S1F221</accession>
<feature type="transmembrane region" description="Helical" evidence="5">
    <location>
        <begin position="12"/>
        <end position="35"/>
    </location>
</feature>
<dbReference type="AlphaFoldDB" id="A0A8S1F221"/>
<name>A0A8S1F221_9PELO</name>
<evidence type="ECO:0000256" key="2">
    <source>
        <dbReference type="ARBA" id="ARBA00022737"/>
    </source>
</evidence>
<gene>
    <name evidence="7" type="ORF">CBOVIS_LOCUS7911</name>
</gene>
<evidence type="ECO:0000256" key="1">
    <source>
        <dbReference type="ARBA" id="ARBA00011518"/>
    </source>
</evidence>
<evidence type="ECO:0000259" key="6">
    <source>
        <dbReference type="SMART" id="SM01088"/>
    </source>
</evidence>
<dbReference type="GO" id="GO:0042302">
    <property type="term" value="F:structural constituent of cuticle"/>
    <property type="evidence" value="ECO:0007669"/>
    <property type="project" value="InterPro"/>
</dbReference>
<keyword evidence="5" id="KW-0472">Membrane</keyword>
<keyword evidence="2" id="KW-0677">Repeat</keyword>
<evidence type="ECO:0000256" key="3">
    <source>
        <dbReference type="ARBA" id="ARBA00023157"/>
    </source>
</evidence>
<keyword evidence="5" id="KW-1133">Transmembrane helix</keyword>
<feature type="domain" description="Nematode cuticle collagen N-terminal" evidence="6">
    <location>
        <begin position="11"/>
        <end position="63"/>
    </location>
</feature>
<comment type="subunit">
    <text evidence="1">Collagen polypeptide chains are complexed within the cuticle by disulfide bonds and other types of covalent cross-links.</text>
</comment>
<dbReference type="Pfam" id="PF01484">
    <property type="entry name" value="Col_cuticle_N"/>
    <property type="match status" value="1"/>
</dbReference>
<proteinExistence type="predicted"/>
<feature type="region of interest" description="Disordered" evidence="4">
    <location>
        <begin position="105"/>
        <end position="193"/>
    </location>
</feature>
<reference evidence="7 8" key="1">
    <citation type="submission" date="2020-04" db="EMBL/GenBank/DDBJ databases">
        <authorList>
            <person name="Laetsch R D."/>
            <person name="Stevens L."/>
            <person name="Kumar S."/>
            <person name="Blaxter L. M."/>
        </authorList>
    </citation>
    <scope>NUCLEOTIDE SEQUENCE [LARGE SCALE GENOMIC DNA]</scope>
</reference>
<dbReference type="OrthoDB" id="5985978at2759"/>
<feature type="compositionally biased region" description="Gly residues" evidence="4">
    <location>
        <begin position="151"/>
        <end position="160"/>
    </location>
</feature>
<dbReference type="EMBL" id="CADEPM010000005">
    <property type="protein sequence ID" value="CAB3405750.1"/>
    <property type="molecule type" value="Genomic_DNA"/>
</dbReference>
<evidence type="ECO:0000256" key="5">
    <source>
        <dbReference type="SAM" id="Phobius"/>
    </source>
</evidence>
<protein>
    <recommendedName>
        <fullName evidence="6">Nematode cuticle collagen N-terminal domain-containing protein</fullName>
    </recommendedName>
</protein>
<keyword evidence="5" id="KW-0812">Transmembrane</keyword>
<evidence type="ECO:0000256" key="4">
    <source>
        <dbReference type="SAM" id="MobiDB-lite"/>
    </source>
</evidence>
<evidence type="ECO:0000313" key="7">
    <source>
        <dbReference type="EMBL" id="CAB3405750.1"/>
    </source>
</evidence>
<keyword evidence="3" id="KW-1015">Disulfide bond</keyword>
<dbReference type="PANTHER" id="PTHR24637">
    <property type="entry name" value="COLLAGEN"/>
    <property type="match status" value="1"/>
</dbReference>